<comment type="caution">
    <text evidence="1">The sequence shown here is derived from an EMBL/GenBank/DDBJ whole genome shotgun (WGS) entry which is preliminary data.</text>
</comment>
<protein>
    <submittedName>
        <fullName evidence="1">Uncharacterized protein</fullName>
    </submittedName>
</protein>
<dbReference type="EMBL" id="JAENQP010000007">
    <property type="protein sequence ID" value="MBO3359405.1"/>
    <property type="molecule type" value="Genomic_DNA"/>
</dbReference>
<dbReference type="Proteomes" id="UP000668068">
    <property type="component" value="Unassembled WGS sequence"/>
</dbReference>
<dbReference type="RefSeq" id="WP_208340949.1">
    <property type="nucleotide sequence ID" value="NZ_JAENQO010000007.1"/>
</dbReference>
<accession>A0AAW4IYV8</accession>
<evidence type="ECO:0000313" key="2">
    <source>
        <dbReference type="Proteomes" id="UP000668068"/>
    </source>
</evidence>
<reference evidence="1" key="1">
    <citation type="submission" date="2020-12" db="EMBL/GenBank/DDBJ databases">
        <title>Comparative genomics of Clostridium perfringens reveals patterns of host-associated phylogenetic clades and virulence factors.</title>
        <authorList>
            <person name="Smith A.H."/>
            <person name="Geier R."/>
        </authorList>
    </citation>
    <scope>NUCLEOTIDE SEQUENCE</scope>
    <source>
        <strain evidence="1">CHD30677R</strain>
    </source>
</reference>
<organism evidence="1 2">
    <name type="scientific">Clostridium perfringens</name>
    <dbReference type="NCBI Taxonomy" id="1502"/>
    <lineage>
        <taxon>Bacteria</taxon>
        <taxon>Bacillati</taxon>
        <taxon>Bacillota</taxon>
        <taxon>Clostridia</taxon>
        <taxon>Eubacteriales</taxon>
        <taxon>Clostridiaceae</taxon>
        <taxon>Clostridium</taxon>
    </lineage>
</organism>
<name>A0AAW4IYV8_CLOPF</name>
<sequence>MKTFDYYDFSPNEAKINSGKLIFEQHMLKGIEGEDVFINDDKKSTRVLIQNTLNPMAENKEERSLQVTMDTKIKRGDYIRYTDNDEDVTYLIISRVDNHKAYLKAKIRYCNQTLMCEGQPYPIKCVADNTTYGTKGIKDNHYYEERDDRLKVWVQKNEWTDRYKENMRFIFDNKIVYEVTKINSAILDGLYVMEMILSTLRPGLDKPELNIAENGTLLDEVQTNNKVEKQQINEEKTEEDFKPSMDLNVSKLHSGESLNIKVQPKSAELKVVGENIITEKVEDGLYKLTAKATKKPNVVKVSLIFDNKEVVKKGILIY</sequence>
<gene>
    <name evidence="1" type="ORF">JJB47_11550</name>
</gene>
<evidence type="ECO:0000313" key="1">
    <source>
        <dbReference type="EMBL" id="MBO3359405.1"/>
    </source>
</evidence>
<dbReference type="AlphaFoldDB" id="A0AAW4IYV8"/>
<proteinExistence type="predicted"/>